<keyword evidence="3" id="KW-1003">Cell membrane</keyword>
<name>A0A1I5SB05_9BACI</name>
<dbReference type="InterPro" id="IPR048454">
    <property type="entry name" value="YetF_N"/>
</dbReference>
<evidence type="ECO:0000313" key="11">
    <source>
        <dbReference type="Proteomes" id="UP000198892"/>
    </source>
</evidence>
<feature type="transmembrane region" description="Helical" evidence="7">
    <location>
        <begin position="33"/>
        <end position="53"/>
    </location>
</feature>
<feature type="transmembrane region" description="Helical" evidence="7">
    <location>
        <begin position="59"/>
        <end position="79"/>
    </location>
</feature>
<feature type="transmembrane region" description="Helical" evidence="7">
    <location>
        <begin position="7"/>
        <end position="26"/>
    </location>
</feature>
<dbReference type="PANTHER" id="PTHR34582">
    <property type="entry name" value="UPF0702 TRANSMEMBRANE PROTEIN YCAP"/>
    <property type="match status" value="1"/>
</dbReference>
<dbReference type="InterPro" id="IPR023090">
    <property type="entry name" value="UPF0702_alpha/beta_dom_sf"/>
</dbReference>
<evidence type="ECO:0000259" key="8">
    <source>
        <dbReference type="Pfam" id="PF04239"/>
    </source>
</evidence>
<dbReference type="AlphaFoldDB" id="A0A1I5SB05"/>
<evidence type="ECO:0000313" key="10">
    <source>
        <dbReference type="EMBL" id="SFP67905.1"/>
    </source>
</evidence>
<evidence type="ECO:0000256" key="2">
    <source>
        <dbReference type="ARBA" id="ARBA00006448"/>
    </source>
</evidence>
<dbReference type="Proteomes" id="UP000198892">
    <property type="component" value="Unassembled WGS sequence"/>
</dbReference>
<dbReference type="Gene3D" id="3.30.240.20">
    <property type="entry name" value="bsu07140 like domains"/>
    <property type="match status" value="2"/>
</dbReference>
<proteinExistence type="inferred from homology"/>
<dbReference type="Pfam" id="PF20730">
    <property type="entry name" value="YetF_N"/>
    <property type="match status" value="1"/>
</dbReference>
<dbReference type="Pfam" id="PF04239">
    <property type="entry name" value="DUF421"/>
    <property type="match status" value="1"/>
</dbReference>
<keyword evidence="4 7" id="KW-0812">Transmembrane</keyword>
<protein>
    <submittedName>
        <fullName evidence="10">Uncharacterized membrane protein YcaP, DUF421 family</fullName>
    </submittedName>
</protein>
<evidence type="ECO:0000256" key="5">
    <source>
        <dbReference type="ARBA" id="ARBA00022989"/>
    </source>
</evidence>
<dbReference type="STRING" id="1884432.SAMN05518683_108118"/>
<dbReference type="PANTHER" id="PTHR34582:SF7">
    <property type="entry name" value="UPF0702 TRANSMEMBRANE PROTEIN YDFS"/>
    <property type="match status" value="1"/>
</dbReference>
<feature type="domain" description="YetF-like N-terminal transmembrane" evidence="9">
    <location>
        <begin position="6"/>
        <end position="76"/>
    </location>
</feature>
<dbReference type="InterPro" id="IPR007353">
    <property type="entry name" value="DUF421"/>
</dbReference>
<keyword evidence="11" id="KW-1185">Reference proteome</keyword>
<dbReference type="EMBL" id="FOXD01000008">
    <property type="protein sequence ID" value="SFP67905.1"/>
    <property type="molecule type" value="Genomic_DNA"/>
</dbReference>
<gene>
    <name evidence="10" type="ORF">SAMN05518683_108118</name>
</gene>
<comment type="subcellular location">
    <subcellularLocation>
        <location evidence="1">Cell membrane</location>
        <topology evidence="1">Multi-pass membrane protein</topology>
    </subcellularLocation>
</comment>
<evidence type="ECO:0000256" key="7">
    <source>
        <dbReference type="SAM" id="Phobius"/>
    </source>
</evidence>
<evidence type="ECO:0000256" key="3">
    <source>
        <dbReference type="ARBA" id="ARBA00022475"/>
    </source>
</evidence>
<evidence type="ECO:0000256" key="4">
    <source>
        <dbReference type="ARBA" id="ARBA00022692"/>
    </source>
</evidence>
<dbReference type="GO" id="GO:0005886">
    <property type="term" value="C:plasma membrane"/>
    <property type="evidence" value="ECO:0007669"/>
    <property type="project" value="UniProtKB-SubCell"/>
</dbReference>
<comment type="similarity">
    <text evidence="2">Belongs to the UPF0702 family.</text>
</comment>
<organism evidence="10 11">
    <name type="scientific">Salibacterium halotolerans</name>
    <dbReference type="NCBI Taxonomy" id="1884432"/>
    <lineage>
        <taxon>Bacteria</taxon>
        <taxon>Bacillati</taxon>
        <taxon>Bacillota</taxon>
        <taxon>Bacilli</taxon>
        <taxon>Bacillales</taxon>
        <taxon>Bacillaceae</taxon>
    </lineage>
</organism>
<reference evidence="11" key="1">
    <citation type="submission" date="2016-10" db="EMBL/GenBank/DDBJ databases">
        <authorList>
            <person name="Varghese N."/>
            <person name="Submissions S."/>
        </authorList>
    </citation>
    <scope>NUCLEOTIDE SEQUENCE [LARGE SCALE GENOMIC DNA]</scope>
    <source>
        <strain evidence="11">S7</strain>
    </source>
</reference>
<evidence type="ECO:0000259" key="9">
    <source>
        <dbReference type="Pfam" id="PF20730"/>
    </source>
</evidence>
<keyword evidence="5 7" id="KW-1133">Transmembrane helix</keyword>
<evidence type="ECO:0000256" key="1">
    <source>
        <dbReference type="ARBA" id="ARBA00004651"/>
    </source>
</evidence>
<feature type="domain" description="YetF C-terminal" evidence="8">
    <location>
        <begin position="82"/>
        <end position="209"/>
    </location>
</feature>
<keyword evidence="6 7" id="KW-0472">Membrane</keyword>
<sequence length="221" mass="24663">MLSITELLLRLVCAFFALLILTRIMGRKEMRQLTFFNFISGIAIGSIAANLIASDTFSLLNGMTALVVWSALTILFGLVDLHSRKARHLMEGNPILLIHQGEIMEDGLRRVRLDVEALKGMLRQKNAFAVSEVAFAVLETDGSLSVMKKKDAERAAGPTKFPILPTEIISDGRWNAANMDKLDLSREEVLRDMKNAGLQQVSDVFYAEVEQDGSLYFSRKQ</sequence>
<accession>A0A1I5SB05</accession>
<evidence type="ECO:0000256" key="6">
    <source>
        <dbReference type="ARBA" id="ARBA00023136"/>
    </source>
</evidence>